<evidence type="ECO:0000256" key="4">
    <source>
        <dbReference type="ARBA" id="ARBA00022723"/>
    </source>
</evidence>
<keyword evidence="4" id="KW-0479">Metal-binding</keyword>
<dbReference type="InterPro" id="IPR042102">
    <property type="entry name" value="RNA_pol_Rpb1_3_sf"/>
</dbReference>
<accession>A0A9D1FXH9</accession>
<dbReference type="Pfam" id="PF05000">
    <property type="entry name" value="RNA_pol_Rpb1_4"/>
    <property type="match status" value="1"/>
</dbReference>
<proteinExistence type="predicted"/>
<dbReference type="PANTHER" id="PTHR19376">
    <property type="entry name" value="DNA-DIRECTED RNA POLYMERASE"/>
    <property type="match status" value="1"/>
</dbReference>
<evidence type="ECO:0000256" key="6">
    <source>
        <dbReference type="ARBA" id="ARBA00023163"/>
    </source>
</evidence>
<evidence type="ECO:0000259" key="10">
    <source>
        <dbReference type="Pfam" id="PF04998"/>
    </source>
</evidence>
<dbReference type="InterPro" id="IPR007083">
    <property type="entry name" value="RNA_pol_Rpb1_4"/>
</dbReference>
<dbReference type="GO" id="GO:0003677">
    <property type="term" value="F:DNA binding"/>
    <property type="evidence" value="ECO:0007669"/>
    <property type="project" value="InterPro"/>
</dbReference>
<dbReference type="GO" id="GO:0006351">
    <property type="term" value="P:DNA-templated transcription"/>
    <property type="evidence" value="ECO:0007669"/>
    <property type="project" value="InterPro"/>
</dbReference>
<dbReference type="InterPro" id="IPR038120">
    <property type="entry name" value="Rpb1_funnel_sf"/>
</dbReference>
<reference evidence="12" key="1">
    <citation type="submission" date="2020-10" db="EMBL/GenBank/DDBJ databases">
        <authorList>
            <person name="Gilroy R."/>
        </authorList>
    </citation>
    <scope>NUCLEOTIDE SEQUENCE</scope>
    <source>
        <strain evidence="12">CHK152-2994</strain>
    </source>
</reference>
<dbReference type="Pfam" id="PF04998">
    <property type="entry name" value="RNA_pol_Rpb1_5"/>
    <property type="match status" value="1"/>
</dbReference>
<comment type="caution">
    <text evidence="12">The sequence shown here is derived from an EMBL/GenBank/DDBJ whole genome shotgun (WGS) entry which is preliminary data.</text>
</comment>
<feature type="domain" description="RNA polymerase Rpb1" evidence="11">
    <location>
        <begin position="95"/>
        <end position="170"/>
    </location>
</feature>
<gene>
    <name evidence="12" type="ORF">IAD41_09260</name>
</gene>
<dbReference type="Pfam" id="PF04983">
    <property type="entry name" value="RNA_pol_Rpb1_3"/>
    <property type="match status" value="1"/>
</dbReference>
<dbReference type="NCBIfam" id="TIGR02388">
    <property type="entry name" value="rpoC2_cyan"/>
    <property type="match status" value="1"/>
</dbReference>
<keyword evidence="1 12" id="KW-0240">DNA-directed RNA polymerase</keyword>
<dbReference type="InterPro" id="IPR012756">
    <property type="entry name" value="DNA-dir_RpoC2_beta_pp"/>
</dbReference>
<comment type="catalytic activity">
    <reaction evidence="7">
        <text>RNA(n) + a ribonucleoside 5'-triphosphate = RNA(n+1) + diphosphate</text>
        <dbReference type="Rhea" id="RHEA:21248"/>
        <dbReference type="Rhea" id="RHEA-COMP:14527"/>
        <dbReference type="Rhea" id="RHEA-COMP:17342"/>
        <dbReference type="ChEBI" id="CHEBI:33019"/>
        <dbReference type="ChEBI" id="CHEBI:61557"/>
        <dbReference type="ChEBI" id="CHEBI:140395"/>
        <dbReference type="EC" id="2.7.7.6"/>
    </reaction>
</comment>
<evidence type="ECO:0000256" key="1">
    <source>
        <dbReference type="ARBA" id="ARBA00022478"/>
    </source>
</evidence>
<name>A0A9D1FXH9_9BACT</name>
<dbReference type="GO" id="GO:0046872">
    <property type="term" value="F:metal ion binding"/>
    <property type="evidence" value="ECO:0007669"/>
    <property type="project" value="UniProtKB-KW"/>
</dbReference>
<feature type="domain" description="RNA polymerase Rpb1" evidence="10">
    <location>
        <begin position="173"/>
        <end position="1186"/>
    </location>
</feature>
<evidence type="ECO:0000256" key="2">
    <source>
        <dbReference type="ARBA" id="ARBA00022679"/>
    </source>
</evidence>
<protein>
    <recommendedName>
        <fullName evidence="8">DNA-directed RNA polymerase subunit beta''</fullName>
        <ecNumber evidence="8">2.7.7.6</ecNumber>
    </recommendedName>
</protein>
<dbReference type="InterPro" id="IPR007066">
    <property type="entry name" value="RNA_pol_Rpb1_3"/>
</dbReference>
<keyword evidence="2 12" id="KW-0808">Transferase</keyword>
<dbReference type="Gene3D" id="1.10.132.30">
    <property type="match status" value="1"/>
</dbReference>
<dbReference type="Gene3D" id="2.40.50.100">
    <property type="match status" value="3"/>
</dbReference>
<dbReference type="GO" id="GO:0000428">
    <property type="term" value="C:DNA-directed RNA polymerase complex"/>
    <property type="evidence" value="ECO:0007669"/>
    <property type="project" value="UniProtKB-KW"/>
</dbReference>
<keyword evidence="6" id="KW-0804">Transcription</keyword>
<evidence type="ECO:0000256" key="7">
    <source>
        <dbReference type="ARBA" id="ARBA00048552"/>
    </source>
</evidence>
<dbReference type="Gene3D" id="1.10.150.390">
    <property type="match status" value="1"/>
</dbReference>
<dbReference type="EC" id="2.7.7.6" evidence="8"/>
<dbReference type="FunFam" id="1.10.150.390:FF:000002">
    <property type="entry name" value="DNA-directed RNA polymerase subunit beta"/>
    <property type="match status" value="1"/>
</dbReference>
<feature type="domain" description="RNA polymerase Rpb1" evidence="9">
    <location>
        <begin position="10"/>
        <end position="66"/>
    </location>
</feature>
<keyword evidence="5" id="KW-0862">Zinc</keyword>
<evidence type="ECO:0000313" key="12">
    <source>
        <dbReference type="EMBL" id="HIS83775.1"/>
    </source>
</evidence>
<evidence type="ECO:0000256" key="8">
    <source>
        <dbReference type="NCBIfam" id="TIGR02388"/>
    </source>
</evidence>
<evidence type="ECO:0000256" key="5">
    <source>
        <dbReference type="ARBA" id="ARBA00022833"/>
    </source>
</evidence>
<dbReference type="SUPFAM" id="SSF64484">
    <property type="entry name" value="beta and beta-prime subunits of DNA dependent RNA-polymerase"/>
    <property type="match status" value="1"/>
</dbReference>
<dbReference type="PANTHER" id="PTHR19376:SF54">
    <property type="entry name" value="DNA-DIRECTED RNA POLYMERASE SUBUNIT BETA"/>
    <property type="match status" value="1"/>
</dbReference>
<dbReference type="GO" id="GO:0003899">
    <property type="term" value="F:DNA-directed RNA polymerase activity"/>
    <property type="evidence" value="ECO:0007669"/>
    <property type="project" value="UniProtKB-EC"/>
</dbReference>
<dbReference type="EMBL" id="DVJO01000203">
    <property type="protein sequence ID" value="HIS83775.1"/>
    <property type="molecule type" value="Genomic_DNA"/>
</dbReference>
<dbReference type="InterPro" id="IPR045867">
    <property type="entry name" value="DNA-dir_RpoC_beta_prime"/>
</dbReference>
<dbReference type="CDD" id="cd02655">
    <property type="entry name" value="RNAP_beta'_C"/>
    <property type="match status" value="1"/>
</dbReference>
<evidence type="ECO:0000259" key="9">
    <source>
        <dbReference type="Pfam" id="PF04983"/>
    </source>
</evidence>
<dbReference type="InterPro" id="IPR007081">
    <property type="entry name" value="RNA_pol_Rpb1_5"/>
</dbReference>
<keyword evidence="3 12" id="KW-0548">Nucleotidyltransferase</keyword>
<organism evidence="12 13">
    <name type="scientific">Candidatus Scatenecus faecavium</name>
    <dbReference type="NCBI Taxonomy" id="2840915"/>
    <lineage>
        <taxon>Bacteria</taxon>
        <taxon>Candidatus Scatenecus</taxon>
    </lineage>
</organism>
<evidence type="ECO:0000256" key="3">
    <source>
        <dbReference type="ARBA" id="ARBA00022695"/>
    </source>
</evidence>
<dbReference type="Gene3D" id="1.10.274.100">
    <property type="entry name" value="RNA polymerase Rpb1, domain 3"/>
    <property type="match status" value="1"/>
</dbReference>
<reference evidence="12" key="2">
    <citation type="journal article" date="2021" name="PeerJ">
        <title>Extensive microbial diversity within the chicken gut microbiome revealed by metagenomics and culture.</title>
        <authorList>
            <person name="Gilroy R."/>
            <person name="Ravi A."/>
            <person name="Getino M."/>
            <person name="Pursley I."/>
            <person name="Horton D.L."/>
            <person name="Alikhan N.F."/>
            <person name="Baker D."/>
            <person name="Gharbi K."/>
            <person name="Hall N."/>
            <person name="Watson M."/>
            <person name="Adriaenssens E.M."/>
            <person name="Foster-Nyarko E."/>
            <person name="Jarju S."/>
            <person name="Secka A."/>
            <person name="Antonio M."/>
            <person name="Oren A."/>
            <person name="Chaudhuri R.R."/>
            <person name="La Ragione R."/>
            <person name="Hildebrand F."/>
            <person name="Pallen M.J."/>
        </authorList>
    </citation>
    <scope>NUCLEOTIDE SEQUENCE</scope>
    <source>
        <strain evidence="12">CHK152-2994</strain>
    </source>
</reference>
<evidence type="ECO:0000313" key="13">
    <source>
        <dbReference type="Proteomes" id="UP000824139"/>
    </source>
</evidence>
<sequence>METYTNSKKTPEFINKQMDKKGLNNLLSQIYLEFGGAKTAELANSLKNLGYKYATKSGTTISIADLQVPSVKKELLKEAEKEIEKSTNRYLKGEITEVERYTKVIDTWSETTEKLTAQVVENFDKLNPVYMMAFSGARGNLSQVSQLVGMRGLMADAQGQIIDLPIKSNFKEGLSVTEYIISSYGARKGLVDTALKTADSGYLTRRLVDVAQDVIIRADDCHTTKAINMKPITNGDAVIVPLIDRLLGRTIAEDIKDTDGTVLVQAGTTMNRDDVKKVAHLNLQELRVRSGLTCGLEYGICQKCYGWAMTTQKLVDIGEAIGIIAAQSIGEPGTQLTMRTFHTGGVFKGAGAMKSIEAKSAGEVVSSVKTREVRTRHGDVVKVANYEADIEIKGAKRTDKYHIPAGSTVFFTNGMQVEKGFKLAVYEPASSGDGSRLTEKATKDITSDLPGEVIYEDFIADEKKDRQGNISRTTNKQGIIWVLGGDVYNLPGGSKVLVKDEQPVKEGEKLAETLTISEHGGEVRFGEDLVIEDVKFEGKNIKKIVQGKELTIVIASLMPENASFEQTKKEQLWTVDKTGEKYIVKAPVDTPVENGMIIAELIDDECAVTSSGEIRYVDVEVDENQIITKPGSVVFIPEEIHQISKDSSLKMVENGTFVTAGTEVVKDVYCHIDGIVEFKEFNDIIHEITVRPGEVHTLSSISELKVDEGEVVKKGTVIAEGIKASETSIVSIMDSANDDIDIDDLDEELDASLSLDEDNIANQPVQILIRPVQVLEVEQKDVSIKFNTTDDLIDIVPVTQLQYKDGARVRNLDGSTITRTSLVLQMQGYLSHLKGMVELDDKGNLRIVVLENLIIRREFEGNSKLMSSLQTELLVKDGQTIDPKTPVAKTQVLAINDGAASIKHDNEDARRLLIICDNYETVVTLKGKASVKKGDFVKLDSIISDNGEKSPVSGQIVSINKNEVKIRNGRPYLISPGTMLQVESGALVLRGDIIATLVFERQKTGDIVQGLPRVEELLEGRKPKDCAILAEVDGVAEIETDDDLPRLYLVNENGRTEIKYAIDANIIVQDKQKITKGQPLTSGPLNPHDVIRLCGPEAAQQYLVDEVQRVYRSQGVEIADKHVEIIVRQMTKKVKIVDAGDTTLLPGELVEIQHFENANKEVEAEGKTPATCEFLLLGITKASLNTESFISAASFQETTRILTEAAVDGKKDLLRGLKENVIIGRLIPAGTGFHHLTNANEEKEREARKRAVAQRNQARKPSAILEEIEGMFGAPDFQIDNGDEE</sequence>
<dbReference type="Proteomes" id="UP000824139">
    <property type="component" value="Unassembled WGS sequence"/>
</dbReference>
<dbReference type="Gene3D" id="1.10.1790.20">
    <property type="match status" value="1"/>
</dbReference>
<evidence type="ECO:0000259" key="11">
    <source>
        <dbReference type="Pfam" id="PF05000"/>
    </source>
</evidence>